<dbReference type="Gene3D" id="2.40.50.140">
    <property type="entry name" value="Nucleic acid-binding proteins"/>
    <property type="match status" value="1"/>
</dbReference>
<comment type="caution">
    <text evidence="5">The sequence shown here is derived from an EMBL/GenBank/DDBJ whole genome shotgun (WGS) entry which is preliminary data.</text>
</comment>
<feature type="domain" description="TRNA-binding" evidence="4">
    <location>
        <begin position="91"/>
        <end position="202"/>
    </location>
</feature>
<keyword evidence="2 3" id="KW-0694">RNA-binding</keyword>
<evidence type="ECO:0000256" key="1">
    <source>
        <dbReference type="ARBA" id="ARBA00022555"/>
    </source>
</evidence>
<dbReference type="InterPro" id="IPR012340">
    <property type="entry name" value="NA-bd_OB-fold"/>
</dbReference>
<sequence length="205" mass="21935">MIISYNLNAVGDVLLVVVGNGEGKEIKTERKGHVVKISDSQTDELLGWNIFDASNVITDLTGVGQIHLTDEQDAELKQAIKDAGFNDTIVIDDTPKFVVGYVKTCVPHPDSNHLSITETEVGNGETLQIVCGAPNIRAGLKVVVAKVGAMMPDGLIIWPGELRGEASFGMICSAKELNLSNAPTKKGILELPADEQIGREFQVGI</sequence>
<reference evidence="5 6" key="1">
    <citation type="submission" date="2017-05" db="EMBL/GenBank/DDBJ databases">
        <title>Vagococcus spp. assemblies.</title>
        <authorList>
            <person name="Gulvik C.A."/>
        </authorList>
    </citation>
    <scope>NUCLEOTIDE SEQUENCE [LARGE SCALE GENOMIC DNA]</scope>
    <source>
        <strain evidence="5 6">SS1995</strain>
    </source>
</reference>
<dbReference type="Pfam" id="PF01588">
    <property type="entry name" value="tRNA_bind"/>
    <property type="match status" value="1"/>
</dbReference>
<gene>
    <name evidence="5" type="ORF">CBF37_08750</name>
</gene>
<dbReference type="Gene3D" id="3.30.1940.10">
    <property type="entry name" value="YtpR-like"/>
    <property type="match status" value="1"/>
</dbReference>
<protein>
    <submittedName>
        <fullName evidence="5">tRNA-binding protein</fullName>
    </submittedName>
</protein>
<keyword evidence="6" id="KW-1185">Reference proteome</keyword>
<evidence type="ECO:0000259" key="4">
    <source>
        <dbReference type="PROSITE" id="PS50886"/>
    </source>
</evidence>
<dbReference type="RefSeq" id="WP_125984370.1">
    <property type="nucleotide sequence ID" value="NZ_NGJS01000013.1"/>
</dbReference>
<dbReference type="SUPFAM" id="SSF50249">
    <property type="entry name" value="Nucleic acid-binding proteins"/>
    <property type="match status" value="1"/>
</dbReference>
<dbReference type="NCBIfam" id="NF045760">
    <property type="entry name" value="YtpR"/>
    <property type="match status" value="1"/>
</dbReference>
<evidence type="ECO:0000256" key="3">
    <source>
        <dbReference type="PROSITE-ProRule" id="PRU00209"/>
    </source>
</evidence>
<dbReference type="AlphaFoldDB" id="A0A429ZWG0"/>
<dbReference type="InterPro" id="IPR033714">
    <property type="entry name" value="tRNA_bind_bactPheRS"/>
</dbReference>
<dbReference type="FunFam" id="2.40.50.140:FF:000045">
    <property type="entry name" value="Phenylalanine--tRNA ligase beta subunit"/>
    <property type="match status" value="1"/>
</dbReference>
<dbReference type="EMBL" id="NGJS01000013">
    <property type="protein sequence ID" value="RST98112.1"/>
    <property type="molecule type" value="Genomic_DNA"/>
</dbReference>
<dbReference type="Pfam" id="PF14794">
    <property type="entry name" value="DUF4479"/>
    <property type="match status" value="1"/>
</dbReference>
<dbReference type="InterPro" id="IPR037154">
    <property type="entry name" value="YtpR-like_sf"/>
</dbReference>
<dbReference type="InterPro" id="IPR027855">
    <property type="entry name" value="DUF4479"/>
</dbReference>
<name>A0A429ZWG0_9ENTE</name>
<organism evidence="5 6">
    <name type="scientific">Vagococcus vulneris</name>
    <dbReference type="NCBI Taxonomy" id="1977869"/>
    <lineage>
        <taxon>Bacteria</taxon>
        <taxon>Bacillati</taxon>
        <taxon>Bacillota</taxon>
        <taxon>Bacilli</taxon>
        <taxon>Lactobacillales</taxon>
        <taxon>Enterococcaceae</taxon>
        <taxon>Vagococcus</taxon>
    </lineage>
</organism>
<accession>A0A429ZWG0</accession>
<dbReference type="CDD" id="cd02796">
    <property type="entry name" value="tRNA_bind_bactPheRS"/>
    <property type="match status" value="1"/>
</dbReference>
<evidence type="ECO:0000313" key="5">
    <source>
        <dbReference type="EMBL" id="RST98112.1"/>
    </source>
</evidence>
<dbReference type="GO" id="GO:0000049">
    <property type="term" value="F:tRNA binding"/>
    <property type="evidence" value="ECO:0007669"/>
    <property type="project" value="UniProtKB-UniRule"/>
</dbReference>
<evidence type="ECO:0000256" key="2">
    <source>
        <dbReference type="ARBA" id="ARBA00022884"/>
    </source>
</evidence>
<dbReference type="PROSITE" id="PS50886">
    <property type="entry name" value="TRBD"/>
    <property type="match status" value="1"/>
</dbReference>
<keyword evidence="1 3" id="KW-0820">tRNA-binding</keyword>
<dbReference type="Proteomes" id="UP000287857">
    <property type="component" value="Unassembled WGS sequence"/>
</dbReference>
<evidence type="ECO:0000313" key="6">
    <source>
        <dbReference type="Proteomes" id="UP000287857"/>
    </source>
</evidence>
<dbReference type="InterPro" id="IPR002547">
    <property type="entry name" value="tRNA-bd_dom"/>
</dbReference>
<dbReference type="OrthoDB" id="9805455at2"/>
<proteinExistence type="predicted"/>